<evidence type="ECO:0000256" key="1">
    <source>
        <dbReference type="PROSITE-ProRule" id="PRU00047"/>
    </source>
</evidence>
<feature type="region of interest" description="Disordered" evidence="2">
    <location>
        <begin position="415"/>
        <end position="436"/>
    </location>
</feature>
<name>A0A699GPE5_TANCI</name>
<keyword evidence="1" id="KW-0479">Metal-binding</keyword>
<proteinExistence type="predicted"/>
<keyword evidence="1" id="KW-0862">Zinc</keyword>
<evidence type="ECO:0000259" key="3">
    <source>
        <dbReference type="PROSITE" id="PS50158"/>
    </source>
</evidence>
<dbReference type="PROSITE" id="PS50158">
    <property type="entry name" value="ZF_CCHC"/>
    <property type="match status" value="1"/>
</dbReference>
<feature type="domain" description="CCHC-type" evidence="3">
    <location>
        <begin position="169"/>
        <end position="184"/>
    </location>
</feature>
<keyword evidence="1" id="KW-0863">Zinc-finger</keyword>
<dbReference type="GO" id="GO:0003676">
    <property type="term" value="F:nucleic acid binding"/>
    <property type="evidence" value="ECO:0007669"/>
    <property type="project" value="InterPro"/>
</dbReference>
<gene>
    <name evidence="4" type="ORF">Tci_144291</name>
</gene>
<dbReference type="SUPFAM" id="SSF57756">
    <property type="entry name" value="Retrovirus zinc finger-like domains"/>
    <property type="match status" value="1"/>
</dbReference>
<reference evidence="4" key="1">
    <citation type="journal article" date="2019" name="Sci. Rep.">
        <title>Draft genome of Tanacetum cinerariifolium, the natural source of mosquito coil.</title>
        <authorList>
            <person name="Yamashiro T."/>
            <person name="Shiraishi A."/>
            <person name="Satake H."/>
            <person name="Nakayama K."/>
        </authorList>
    </citation>
    <scope>NUCLEOTIDE SEQUENCE</scope>
</reference>
<evidence type="ECO:0000313" key="4">
    <source>
        <dbReference type="EMBL" id="GEV72314.1"/>
    </source>
</evidence>
<dbReference type="EMBL" id="BKCJ010032210">
    <property type="protein sequence ID" value="GEV72314.1"/>
    <property type="molecule type" value="Genomic_DNA"/>
</dbReference>
<comment type="caution">
    <text evidence="4">The sequence shown here is derived from an EMBL/GenBank/DDBJ whole genome shotgun (WGS) entry which is preliminary data.</text>
</comment>
<dbReference type="InterPro" id="IPR001878">
    <property type="entry name" value="Znf_CCHC"/>
</dbReference>
<dbReference type="InterPro" id="IPR036875">
    <property type="entry name" value="Znf_CCHC_sf"/>
</dbReference>
<accession>A0A699GPE5</accession>
<dbReference type="AlphaFoldDB" id="A0A699GPE5"/>
<sequence length="473" mass="54853">MDQDAVHMMTASKVSMLKQGEYELWRMRMEQYIQMVDYSLWEVIENGTDIAKITKKRPNPDKNEHEIVKSAQKPDLKTFMCTKDKPKANSKLQGLILPIAGTEIISQPSSPQLVNEDLEQIHPDNLEEMNLKWKMAMLTMRARRFLKNTGRKLNLNENEIVAFDKTKVKCYNCHKRGHFVKECRAPKAQDNRNMESTKRNVPVKTTNSTALVSCDGLEGLESVEARLLVYKKNEFVYEDDIKLLKRDIFLKDIAITELRRKLELTYKQKDEIQLTVENFENASKSLSKLLNSQIADNCKTGFGYNVVPPPYTENFLPPKLVLSGLQEFENESIVSETTDKKLVVETSKAKACEDKPKVVRNNCGPSIIKDWKSDDEDESVPQLKIVKKTVKPSFAKIEFVKSKKQVKYPRKTIVKQDEKPRQHTHKSRGNQRNWNNLMSQRLGSNFEMYNKACYECGSFNRLQKECNYHQRKI</sequence>
<dbReference type="Gene3D" id="4.10.60.10">
    <property type="entry name" value="Zinc finger, CCHC-type"/>
    <property type="match status" value="1"/>
</dbReference>
<protein>
    <submittedName>
        <fullName evidence="4">Ribonuclease H-like domain-containing protein</fullName>
    </submittedName>
</protein>
<evidence type="ECO:0000256" key="2">
    <source>
        <dbReference type="SAM" id="MobiDB-lite"/>
    </source>
</evidence>
<dbReference type="SMART" id="SM00343">
    <property type="entry name" value="ZnF_C2HC"/>
    <property type="match status" value="2"/>
</dbReference>
<organism evidence="4">
    <name type="scientific">Tanacetum cinerariifolium</name>
    <name type="common">Dalmatian daisy</name>
    <name type="synonym">Chrysanthemum cinerariifolium</name>
    <dbReference type="NCBI Taxonomy" id="118510"/>
    <lineage>
        <taxon>Eukaryota</taxon>
        <taxon>Viridiplantae</taxon>
        <taxon>Streptophyta</taxon>
        <taxon>Embryophyta</taxon>
        <taxon>Tracheophyta</taxon>
        <taxon>Spermatophyta</taxon>
        <taxon>Magnoliopsida</taxon>
        <taxon>eudicotyledons</taxon>
        <taxon>Gunneridae</taxon>
        <taxon>Pentapetalae</taxon>
        <taxon>asterids</taxon>
        <taxon>campanulids</taxon>
        <taxon>Asterales</taxon>
        <taxon>Asteraceae</taxon>
        <taxon>Asteroideae</taxon>
        <taxon>Anthemideae</taxon>
        <taxon>Anthemidinae</taxon>
        <taxon>Tanacetum</taxon>
    </lineage>
</organism>
<dbReference type="GO" id="GO:0008270">
    <property type="term" value="F:zinc ion binding"/>
    <property type="evidence" value="ECO:0007669"/>
    <property type="project" value="UniProtKB-KW"/>
</dbReference>